<feature type="domain" description="Haemin-degrading HemS/ChuX" evidence="2">
    <location>
        <begin position="218"/>
        <end position="348"/>
    </location>
</feature>
<dbReference type="EMBL" id="CP029352">
    <property type="protein sequence ID" value="AWK85842.1"/>
    <property type="molecule type" value="Genomic_DNA"/>
</dbReference>
<keyword evidence="4" id="KW-1185">Reference proteome</keyword>
<dbReference type="Pfam" id="PF05171">
    <property type="entry name" value="HemS"/>
    <property type="match status" value="2"/>
</dbReference>
<sequence>MPDSALPHGEDLPLADRIATLRDAEPRLRARDLARRLGVSEAEFVAAGCGNTAVRLVPRWADLLRGLEALGPVMALTRNDHAVHERHGTYRNIEVNGAQALVLDEGIDLRVFLSRWHHGFAVAEGTADDPRLSLQIFDADGSAVHKVYITGRSDRAAYERLVRSFRAEDQSTVLAVAPKATPAADPPDESVDVAGFRTAWDALQDTHDFFPMLRKFGLGRTQALRLGGIERARPVALDAPRRVLESAAAGQVPIMVFVGSPGVIQIHTGPVNRIEPAGPWINVLDPDFNLHLREDSVAGAWVVRKPTQDGDVTSVELFDADGGTIALLFGKRKPGQPEDPAWRELVAPLPEGA</sequence>
<dbReference type="KEGG" id="azz:DEW08_03675"/>
<feature type="domain" description="Haemin-degrading HemS/ChuX" evidence="2">
    <location>
        <begin position="38"/>
        <end position="165"/>
    </location>
</feature>
<evidence type="ECO:0000256" key="1">
    <source>
        <dbReference type="SAM" id="MobiDB-lite"/>
    </source>
</evidence>
<protein>
    <submittedName>
        <fullName evidence="3">Hemin-degrading factor</fullName>
    </submittedName>
</protein>
<dbReference type="Proteomes" id="UP000245629">
    <property type="component" value="Chromosome 1"/>
</dbReference>
<dbReference type="AlphaFoldDB" id="A0A2S2CMY2"/>
<feature type="region of interest" description="Disordered" evidence="1">
    <location>
        <begin position="333"/>
        <end position="353"/>
    </location>
</feature>
<dbReference type="GO" id="GO:0006826">
    <property type="term" value="P:iron ion transport"/>
    <property type="evidence" value="ECO:0007669"/>
    <property type="project" value="InterPro"/>
</dbReference>
<reference evidence="4" key="1">
    <citation type="submission" date="2018-05" db="EMBL/GenBank/DDBJ databases">
        <title>Azospirillum thermophila sp. nov., a novel isolated from hot spring.</title>
        <authorList>
            <person name="Zhao Z."/>
        </authorList>
    </citation>
    <scope>NUCLEOTIDE SEQUENCE [LARGE SCALE GENOMIC DNA]</scope>
    <source>
        <strain evidence="4">CFH 70021</strain>
    </source>
</reference>
<name>A0A2S2CMY2_9PROT</name>
<dbReference type="InterPro" id="IPR007845">
    <property type="entry name" value="HemS/ChuX_dom"/>
</dbReference>
<evidence type="ECO:0000313" key="3">
    <source>
        <dbReference type="EMBL" id="AWK85842.1"/>
    </source>
</evidence>
<evidence type="ECO:0000313" key="4">
    <source>
        <dbReference type="Proteomes" id="UP000245629"/>
    </source>
</evidence>
<organism evidence="3 4">
    <name type="scientific">Azospirillum thermophilum</name>
    <dbReference type="NCBI Taxonomy" id="2202148"/>
    <lineage>
        <taxon>Bacteria</taxon>
        <taxon>Pseudomonadati</taxon>
        <taxon>Pseudomonadota</taxon>
        <taxon>Alphaproteobacteria</taxon>
        <taxon>Rhodospirillales</taxon>
        <taxon>Azospirillaceae</taxon>
        <taxon>Azospirillum</taxon>
    </lineage>
</organism>
<dbReference type="SUPFAM" id="SSF144064">
    <property type="entry name" value="Heme iron utilization protein-like"/>
    <property type="match status" value="1"/>
</dbReference>
<evidence type="ECO:0000259" key="2">
    <source>
        <dbReference type="Pfam" id="PF05171"/>
    </source>
</evidence>
<dbReference type="Gene3D" id="3.40.1570.10">
    <property type="entry name" value="HemS/ChuS/ChuX like domains"/>
    <property type="match status" value="2"/>
</dbReference>
<dbReference type="OrthoDB" id="316630at2"/>
<accession>A0A2S2CMY2</accession>
<dbReference type="InterPro" id="IPR053733">
    <property type="entry name" value="Heme_Transport_Util_sf"/>
</dbReference>
<dbReference type="CDD" id="cd16831">
    <property type="entry name" value="HemS-like_C"/>
    <property type="match status" value="1"/>
</dbReference>
<dbReference type="CDD" id="cd16830">
    <property type="entry name" value="HemS-like_N"/>
    <property type="match status" value="1"/>
</dbReference>
<dbReference type="RefSeq" id="WP_109325258.1">
    <property type="nucleotide sequence ID" value="NZ_CP029352.1"/>
</dbReference>
<gene>
    <name evidence="3" type="ORF">DEW08_03675</name>
</gene>
<proteinExistence type="predicted"/>